<dbReference type="UniPathway" id="UPA00138"/>
<evidence type="ECO:0000256" key="5">
    <source>
        <dbReference type="ARBA" id="ARBA00023235"/>
    </source>
</evidence>
<feature type="binding site" evidence="6">
    <location>
        <position position="156"/>
    </location>
    <ligand>
        <name>substrate</name>
    </ligand>
</feature>
<evidence type="ECO:0000256" key="4">
    <source>
        <dbReference type="ARBA" id="ARBA00023152"/>
    </source>
</evidence>
<dbReference type="InterPro" id="IPR020861">
    <property type="entry name" value="Triosephosphate_isomerase_AS"/>
</dbReference>
<dbReference type="HAMAP" id="MF_00147_B">
    <property type="entry name" value="TIM_B"/>
    <property type="match status" value="1"/>
</dbReference>
<dbReference type="EMBL" id="MHMT01000006">
    <property type="protein sequence ID" value="OGZ33052.1"/>
    <property type="molecule type" value="Genomic_DNA"/>
</dbReference>
<keyword evidence="3 6" id="KW-0963">Cytoplasm</keyword>
<comment type="pathway">
    <text evidence="6 7">Carbohydrate biosynthesis; gluconeogenesis.</text>
</comment>
<comment type="subcellular location">
    <subcellularLocation>
        <location evidence="6 7">Cytoplasm</location>
    </subcellularLocation>
</comment>
<dbReference type="InterPro" id="IPR022896">
    <property type="entry name" value="TrioseP_Isoase_bac/euk"/>
</dbReference>
<dbReference type="InterPro" id="IPR000652">
    <property type="entry name" value="Triosephosphate_isomerase"/>
</dbReference>
<feature type="active site" description="Proton acceptor" evidence="6">
    <location>
        <position position="150"/>
    </location>
</feature>
<dbReference type="GO" id="GO:0046166">
    <property type="term" value="P:glyceraldehyde-3-phosphate biosynthetic process"/>
    <property type="evidence" value="ECO:0007669"/>
    <property type="project" value="TreeGrafter"/>
</dbReference>
<dbReference type="Pfam" id="PF00121">
    <property type="entry name" value="TIM"/>
    <property type="match status" value="1"/>
</dbReference>
<dbReference type="GO" id="GO:0006094">
    <property type="term" value="P:gluconeogenesis"/>
    <property type="evidence" value="ECO:0007669"/>
    <property type="project" value="UniProtKB-UniRule"/>
</dbReference>
<dbReference type="Proteomes" id="UP000177810">
    <property type="component" value="Unassembled WGS sequence"/>
</dbReference>
<gene>
    <name evidence="6" type="primary">tpiA</name>
    <name evidence="8" type="ORF">A2V69_03865</name>
</gene>
<protein>
    <recommendedName>
        <fullName evidence="6 7">Triosephosphate isomerase</fullName>
        <shortName evidence="6">TIM</shortName>
        <shortName evidence="6">TPI</shortName>
        <ecNumber evidence="6 7">5.3.1.1</ecNumber>
    </recommendedName>
    <alternativeName>
        <fullName evidence="6">Triose-phosphate isomerase</fullName>
    </alternativeName>
</protein>
<comment type="function">
    <text evidence="6">Involved in the gluconeogenesis. Catalyzes stereospecifically the conversion of dihydroxyacetone phosphate (DHAP) to D-glyceraldehyde-3-phosphate (G3P).</text>
</comment>
<dbReference type="GO" id="GO:0005829">
    <property type="term" value="C:cytosol"/>
    <property type="evidence" value="ECO:0007669"/>
    <property type="project" value="TreeGrafter"/>
</dbReference>
<reference evidence="8 9" key="1">
    <citation type="journal article" date="2016" name="Nat. Commun.">
        <title>Thousands of microbial genomes shed light on interconnected biogeochemical processes in an aquifer system.</title>
        <authorList>
            <person name="Anantharaman K."/>
            <person name="Brown C.T."/>
            <person name="Hug L.A."/>
            <person name="Sharon I."/>
            <person name="Castelle C.J."/>
            <person name="Probst A.J."/>
            <person name="Thomas B.C."/>
            <person name="Singh A."/>
            <person name="Wilkins M.J."/>
            <person name="Karaoz U."/>
            <person name="Brodie E.L."/>
            <person name="Williams K.H."/>
            <person name="Hubbard S.S."/>
            <person name="Banfield J.F."/>
        </authorList>
    </citation>
    <scope>NUCLEOTIDE SEQUENCE [LARGE SCALE GENOMIC DNA]</scope>
</reference>
<dbReference type="PROSITE" id="PS00171">
    <property type="entry name" value="TIM_1"/>
    <property type="match status" value="1"/>
</dbReference>
<dbReference type="InterPro" id="IPR013785">
    <property type="entry name" value="Aldolase_TIM"/>
</dbReference>
<comment type="similarity">
    <text evidence="1 6 7">Belongs to the triosephosphate isomerase family.</text>
</comment>
<evidence type="ECO:0000256" key="2">
    <source>
        <dbReference type="ARBA" id="ARBA00022432"/>
    </source>
</evidence>
<feature type="binding site" evidence="6">
    <location>
        <begin position="8"/>
        <end position="10"/>
    </location>
    <ligand>
        <name>substrate</name>
    </ligand>
</feature>
<dbReference type="PANTHER" id="PTHR21139:SF42">
    <property type="entry name" value="TRIOSEPHOSPHATE ISOMERASE"/>
    <property type="match status" value="1"/>
</dbReference>
<evidence type="ECO:0000313" key="9">
    <source>
        <dbReference type="Proteomes" id="UP000177810"/>
    </source>
</evidence>
<feature type="binding site" evidence="6">
    <location>
        <position position="186"/>
    </location>
    <ligand>
        <name>substrate</name>
    </ligand>
</feature>
<dbReference type="PANTHER" id="PTHR21139">
    <property type="entry name" value="TRIOSEPHOSPHATE ISOMERASE"/>
    <property type="match status" value="1"/>
</dbReference>
<comment type="catalytic activity">
    <reaction evidence="6 7">
        <text>D-glyceraldehyde 3-phosphate = dihydroxyacetone phosphate</text>
        <dbReference type="Rhea" id="RHEA:18585"/>
        <dbReference type="ChEBI" id="CHEBI:57642"/>
        <dbReference type="ChEBI" id="CHEBI:59776"/>
        <dbReference type="EC" id="5.3.1.1"/>
    </reaction>
</comment>
<dbReference type="GO" id="GO:0006096">
    <property type="term" value="P:glycolytic process"/>
    <property type="evidence" value="ECO:0007669"/>
    <property type="project" value="UniProtKB-UniRule"/>
</dbReference>
<dbReference type="GO" id="GO:0019563">
    <property type="term" value="P:glycerol catabolic process"/>
    <property type="evidence" value="ECO:0007669"/>
    <property type="project" value="TreeGrafter"/>
</dbReference>
<evidence type="ECO:0000256" key="7">
    <source>
        <dbReference type="RuleBase" id="RU363013"/>
    </source>
</evidence>
<evidence type="ECO:0000256" key="3">
    <source>
        <dbReference type="ARBA" id="ARBA00022490"/>
    </source>
</evidence>
<dbReference type="CDD" id="cd00311">
    <property type="entry name" value="TIM"/>
    <property type="match status" value="1"/>
</dbReference>
<organism evidence="8 9">
    <name type="scientific">Candidatus Portnoybacteria bacterium RBG_13_40_8</name>
    <dbReference type="NCBI Taxonomy" id="1801990"/>
    <lineage>
        <taxon>Bacteria</taxon>
        <taxon>Candidatus Portnoyibacteriota</taxon>
    </lineage>
</organism>
<dbReference type="SUPFAM" id="SSF51351">
    <property type="entry name" value="Triosephosphate isomerase (TIM)"/>
    <property type="match status" value="1"/>
</dbReference>
<accession>A0A1G2F5L0</accession>
<evidence type="ECO:0000256" key="6">
    <source>
        <dbReference type="HAMAP-Rule" id="MF_00147"/>
    </source>
</evidence>
<keyword evidence="5 6" id="KW-0413">Isomerase</keyword>
<evidence type="ECO:0000313" key="8">
    <source>
        <dbReference type="EMBL" id="OGZ33052.1"/>
    </source>
</evidence>
<comment type="caution">
    <text evidence="8">The sequence shown here is derived from an EMBL/GenBank/DDBJ whole genome shotgun (WGS) entry which is preliminary data.</text>
</comment>
<dbReference type="PROSITE" id="PS51440">
    <property type="entry name" value="TIM_2"/>
    <property type="match status" value="1"/>
</dbReference>
<comment type="pathway">
    <text evidence="6 7">Carbohydrate degradation; glycolysis; D-glyceraldehyde 3-phosphate from glycerone phosphate: step 1/1.</text>
</comment>
<dbReference type="EC" id="5.3.1.1" evidence="6 7"/>
<dbReference type="InterPro" id="IPR035990">
    <property type="entry name" value="TIM_sf"/>
</dbReference>
<dbReference type="NCBIfam" id="TIGR00419">
    <property type="entry name" value="tim"/>
    <property type="match status" value="1"/>
</dbReference>
<feature type="binding site" evidence="6">
    <location>
        <begin position="206"/>
        <end position="207"/>
    </location>
    <ligand>
        <name>substrate</name>
    </ligand>
</feature>
<dbReference type="AlphaFoldDB" id="A0A1G2F5L0"/>
<dbReference type="Gene3D" id="3.20.20.70">
    <property type="entry name" value="Aldolase class I"/>
    <property type="match status" value="1"/>
</dbReference>
<dbReference type="STRING" id="1801990.A2V69_03865"/>
<feature type="active site" description="Electrophile" evidence="6">
    <location>
        <position position="82"/>
    </location>
</feature>
<dbReference type="UniPathway" id="UPA00109">
    <property type="reaction ID" value="UER00189"/>
</dbReference>
<evidence type="ECO:0000256" key="1">
    <source>
        <dbReference type="ARBA" id="ARBA00007422"/>
    </source>
</evidence>
<name>A0A1G2F5L0_9BACT</name>
<dbReference type="GO" id="GO:0004807">
    <property type="term" value="F:triose-phosphate isomerase activity"/>
    <property type="evidence" value="ECO:0007669"/>
    <property type="project" value="UniProtKB-UniRule"/>
</dbReference>
<keyword evidence="2 6" id="KW-0312">Gluconeogenesis</keyword>
<sequence length="224" mass="24910">MKPLIVANWKMNPSSLAEARKLFNEIRKTNAVICPPFVYISAFKYIQLGAQDCCWKEEGAYTGAISPQMLKGLGVKYVIIGHSERRIHFKETDGMINKKLKAALNSVLIPILCIGEKKDENPETVISRQLKEDLDGIAEKDLKKIIVAYEPVWAIGTGDFCEKDEAKKARNFIRKKIGNKVLYGGSVNSKIAKDYIDVGYDGLLVGGASLNAEEFIKIVKNAQT</sequence>
<comment type="subunit">
    <text evidence="6 7">Homodimer.</text>
</comment>
<keyword evidence="4 6" id="KW-0324">Glycolysis</keyword>
<proteinExistence type="inferred from homology"/>